<proteinExistence type="predicted"/>
<dbReference type="RefSeq" id="WP_344570901.1">
    <property type="nucleotide sequence ID" value="NZ_BAAARJ010000044.1"/>
</dbReference>
<organism evidence="1 2">
    <name type="scientific">Streptomyces axinellae</name>
    <dbReference type="NCBI Taxonomy" id="552788"/>
    <lineage>
        <taxon>Bacteria</taxon>
        <taxon>Bacillati</taxon>
        <taxon>Actinomycetota</taxon>
        <taxon>Actinomycetes</taxon>
        <taxon>Kitasatosporales</taxon>
        <taxon>Streptomycetaceae</taxon>
        <taxon>Streptomyces</taxon>
    </lineage>
</organism>
<protein>
    <recommendedName>
        <fullName evidence="3">BioF2-like acetyltransferase domain-containing protein</fullName>
    </recommendedName>
</protein>
<dbReference type="EMBL" id="BAAARJ010000044">
    <property type="protein sequence ID" value="GAA2640932.1"/>
    <property type="molecule type" value="Genomic_DNA"/>
</dbReference>
<evidence type="ECO:0000313" key="2">
    <source>
        <dbReference type="Proteomes" id="UP001501447"/>
    </source>
</evidence>
<sequence length="310" mass="34010">MHSDSVTREAYEKIVAPLPVPVWNSPLAVELYGRTLTTVCRTRRGSTAGAWVCPLDVADEEDGGGQPAARRAFRLLPYASPWVDPGLHPVERHRAVVSLLGAVMERVSAVELPLDPCFGEPAALAEAGIEVLCRHTRWLDLRDSKDHRERYLPTARNHLRAAARRLRVRAVEPAEFDFSRAVVGQPEAAVSARRRAGLRLGWAGEAVRCLAAVDADGGCHGQVFVLRDEGVTVLMHSWFDRAGPRGAASLLVDAAIEEAVRDPRIDAFDFEGSVIPSIDRFMAGFGARARAYGQLRWHRIGPSARVKEFG</sequence>
<dbReference type="SUPFAM" id="SSF55729">
    <property type="entry name" value="Acyl-CoA N-acyltransferases (Nat)"/>
    <property type="match status" value="1"/>
</dbReference>
<reference evidence="1 2" key="1">
    <citation type="journal article" date="2019" name="Int. J. Syst. Evol. Microbiol.">
        <title>The Global Catalogue of Microorganisms (GCM) 10K type strain sequencing project: providing services to taxonomists for standard genome sequencing and annotation.</title>
        <authorList>
            <consortium name="The Broad Institute Genomics Platform"/>
            <consortium name="The Broad Institute Genome Sequencing Center for Infectious Disease"/>
            <person name="Wu L."/>
            <person name="Ma J."/>
        </authorList>
    </citation>
    <scope>NUCLEOTIDE SEQUENCE [LARGE SCALE GENOMIC DNA]</scope>
    <source>
        <strain evidence="1 2">JCM 16373</strain>
    </source>
</reference>
<name>A0ABN3R3R8_9ACTN</name>
<evidence type="ECO:0008006" key="3">
    <source>
        <dbReference type="Google" id="ProtNLM"/>
    </source>
</evidence>
<accession>A0ABN3R3R8</accession>
<evidence type="ECO:0000313" key="1">
    <source>
        <dbReference type="EMBL" id="GAA2640932.1"/>
    </source>
</evidence>
<gene>
    <name evidence="1" type="ORF">GCM10009863_67700</name>
</gene>
<dbReference type="InterPro" id="IPR016181">
    <property type="entry name" value="Acyl_CoA_acyltransferase"/>
</dbReference>
<dbReference type="Proteomes" id="UP001501447">
    <property type="component" value="Unassembled WGS sequence"/>
</dbReference>
<keyword evidence="2" id="KW-1185">Reference proteome</keyword>
<comment type="caution">
    <text evidence="1">The sequence shown here is derived from an EMBL/GenBank/DDBJ whole genome shotgun (WGS) entry which is preliminary data.</text>
</comment>